<accession>A0ABD1ECP1</accession>
<organism evidence="2 3">
    <name type="scientific">Hypothenemus hampei</name>
    <name type="common">Coffee berry borer</name>
    <dbReference type="NCBI Taxonomy" id="57062"/>
    <lineage>
        <taxon>Eukaryota</taxon>
        <taxon>Metazoa</taxon>
        <taxon>Ecdysozoa</taxon>
        <taxon>Arthropoda</taxon>
        <taxon>Hexapoda</taxon>
        <taxon>Insecta</taxon>
        <taxon>Pterygota</taxon>
        <taxon>Neoptera</taxon>
        <taxon>Endopterygota</taxon>
        <taxon>Coleoptera</taxon>
        <taxon>Polyphaga</taxon>
        <taxon>Cucujiformia</taxon>
        <taxon>Curculionidae</taxon>
        <taxon>Scolytinae</taxon>
        <taxon>Hypothenemus</taxon>
    </lineage>
</organism>
<reference evidence="2 3" key="1">
    <citation type="submission" date="2024-05" db="EMBL/GenBank/DDBJ databases">
        <title>Genetic variation in Jamaican populations of the coffee berry borer (Hypothenemus hampei).</title>
        <authorList>
            <person name="Errbii M."/>
            <person name="Myrie A."/>
        </authorList>
    </citation>
    <scope>NUCLEOTIDE SEQUENCE [LARGE SCALE GENOMIC DNA]</scope>
    <source>
        <strain evidence="2">JA-Hopewell-2020-01-JO</strain>
        <tissue evidence="2">Whole body</tissue>
    </source>
</reference>
<protein>
    <submittedName>
        <fullName evidence="2">Uncharacterized protein</fullName>
    </submittedName>
</protein>
<proteinExistence type="predicted"/>
<dbReference type="AlphaFoldDB" id="A0ABD1ECP1"/>
<gene>
    <name evidence="2" type="ORF">ABEB36_012771</name>
</gene>
<evidence type="ECO:0000313" key="2">
    <source>
        <dbReference type="EMBL" id="KAL1492298.1"/>
    </source>
</evidence>
<feature type="region of interest" description="Disordered" evidence="1">
    <location>
        <begin position="1"/>
        <end position="32"/>
    </location>
</feature>
<evidence type="ECO:0000256" key="1">
    <source>
        <dbReference type="SAM" id="MobiDB-lite"/>
    </source>
</evidence>
<sequence>MSDNSVSNYESESSQNTDSPKKRKRGQRHPEKYIRNVNKNKKLKGLEYRTLKCFERLSIDDGLQMLTRFRSHDTKNEQDICAQSFIEAQPVKRNRSIIDLDCSRSKAKSVTFKYYGNKNGKRVEVCKNALCQILTVTRGEINRLCALQSLNQIP</sequence>
<name>A0ABD1ECP1_HYPHA</name>
<comment type="caution">
    <text evidence="2">The sequence shown here is derived from an EMBL/GenBank/DDBJ whole genome shotgun (WGS) entry which is preliminary data.</text>
</comment>
<dbReference type="Proteomes" id="UP001566132">
    <property type="component" value="Unassembled WGS sequence"/>
</dbReference>
<dbReference type="EMBL" id="JBDJPC010000009">
    <property type="protein sequence ID" value="KAL1492298.1"/>
    <property type="molecule type" value="Genomic_DNA"/>
</dbReference>
<evidence type="ECO:0000313" key="3">
    <source>
        <dbReference type="Proteomes" id="UP001566132"/>
    </source>
</evidence>
<feature type="compositionally biased region" description="Polar residues" evidence="1">
    <location>
        <begin position="1"/>
        <end position="18"/>
    </location>
</feature>
<keyword evidence="3" id="KW-1185">Reference proteome</keyword>